<keyword evidence="2" id="KW-1185">Reference proteome</keyword>
<gene>
    <name evidence="1" type="ORF">ACFSGJ_09285</name>
</gene>
<dbReference type="Proteomes" id="UP001597353">
    <property type="component" value="Unassembled WGS sequence"/>
</dbReference>
<dbReference type="SUPFAM" id="SSF53474">
    <property type="entry name" value="alpha/beta-Hydrolases"/>
    <property type="match status" value="1"/>
</dbReference>
<dbReference type="InterPro" id="IPR029058">
    <property type="entry name" value="AB_hydrolase_fold"/>
</dbReference>
<dbReference type="EMBL" id="JBHUGH010000006">
    <property type="protein sequence ID" value="MFD1912407.1"/>
    <property type="molecule type" value="Genomic_DNA"/>
</dbReference>
<evidence type="ECO:0000313" key="1">
    <source>
        <dbReference type="EMBL" id="MFD1912407.1"/>
    </source>
</evidence>
<evidence type="ECO:0000313" key="2">
    <source>
        <dbReference type="Proteomes" id="UP001597353"/>
    </source>
</evidence>
<name>A0ABW4S4E7_9RHOB</name>
<organism evidence="1 2">
    <name type="scientific">Halodurantibacterium flavum</name>
    <dbReference type="NCBI Taxonomy" id="1382802"/>
    <lineage>
        <taxon>Bacteria</taxon>
        <taxon>Pseudomonadati</taxon>
        <taxon>Pseudomonadota</taxon>
        <taxon>Alphaproteobacteria</taxon>
        <taxon>Rhodobacterales</taxon>
        <taxon>Paracoccaceae</taxon>
        <taxon>Halodurantibacterium</taxon>
    </lineage>
</organism>
<sequence length="319" mass="35496">MQHVTFPDVTATVLAVAPDYQITAHLHREPTKKVIITFSAINVGKSQLGFGTEFALKSGHDTVFVAQSRKSQYQGLSLEQFAEAVSPVLGNREIFTYGSSLGGYCAVYYGGIINARIIASAPLNSAHPSIKARNFRGFKFNHIDIIDAPKSSYSPIILFDPHRQVDKMFIDRCIRPAYPDGQYCEFPFAGHTVLETMRNCGVLKEFISSILETGVAPEIKLQSEGNFVWHAERGQYFLAQGRSEEAEQELRKSLSIGVSRIALGGLFRILLTDKRKAEILTVLVDVLNRTEKGERAGLFKPRLKDELKRAGVDWDLLSS</sequence>
<comment type="caution">
    <text evidence="1">The sequence shown here is derived from an EMBL/GenBank/DDBJ whole genome shotgun (WGS) entry which is preliminary data.</text>
</comment>
<proteinExistence type="predicted"/>
<dbReference type="RefSeq" id="WP_390260995.1">
    <property type="nucleotide sequence ID" value="NZ_JBHUGH010000006.1"/>
</dbReference>
<reference evidence="2" key="1">
    <citation type="journal article" date="2019" name="Int. J. Syst. Evol. Microbiol.">
        <title>The Global Catalogue of Microorganisms (GCM) 10K type strain sequencing project: providing services to taxonomists for standard genome sequencing and annotation.</title>
        <authorList>
            <consortium name="The Broad Institute Genomics Platform"/>
            <consortium name="The Broad Institute Genome Sequencing Center for Infectious Disease"/>
            <person name="Wu L."/>
            <person name="Ma J."/>
        </authorList>
    </citation>
    <scope>NUCLEOTIDE SEQUENCE [LARGE SCALE GENOMIC DNA]</scope>
    <source>
        <strain evidence="2">CGMCC 4.7242</strain>
    </source>
</reference>
<protein>
    <submittedName>
        <fullName evidence="1">Uncharacterized protein</fullName>
    </submittedName>
</protein>
<accession>A0ABW4S4E7</accession>